<dbReference type="GO" id="GO:0008643">
    <property type="term" value="P:carbohydrate transport"/>
    <property type="evidence" value="ECO:0007669"/>
    <property type="project" value="InterPro"/>
</dbReference>
<organism evidence="3 4">
    <name type="scientific">Duganella phyllosphaerae</name>
    <dbReference type="NCBI Taxonomy" id="762836"/>
    <lineage>
        <taxon>Bacteria</taxon>
        <taxon>Pseudomonadati</taxon>
        <taxon>Pseudomonadota</taxon>
        <taxon>Betaproteobacteria</taxon>
        <taxon>Burkholderiales</taxon>
        <taxon>Oxalobacteraceae</taxon>
        <taxon>Telluria group</taxon>
        <taxon>Duganella</taxon>
    </lineage>
</organism>
<dbReference type="PANTHER" id="PTHR11328:SF24">
    <property type="entry name" value="MAJOR FACILITATOR SUPERFAMILY (MFS) PROFILE DOMAIN-CONTAINING PROTEIN"/>
    <property type="match status" value="1"/>
</dbReference>
<feature type="transmembrane region" description="Helical" evidence="2">
    <location>
        <begin position="105"/>
        <end position="128"/>
    </location>
</feature>
<gene>
    <name evidence="3" type="ORF">DUPY_43630</name>
</gene>
<dbReference type="GO" id="GO:0015293">
    <property type="term" value="F:symporter activity"/>
    <property type="evidence" value="ECO:0007669"/>
    <property type="project" value="InterPro"/>
</dbReference>
<evidence type="ECO:0000313" key="3">
    <source>
        <dbReference type="EMBL" id="OEZ95354.1"/>
    </source>
</evidence>
<dbReference type="Pfam" id="PF13347">
    <property type="entry name" value="MFS_2"/>
    <property type="match status" value="1"/>
</dbReference>
<evidence type="ECO:0000256" key="1">
    <source>
        <dbReference type="ARBA" id="ARBA00009617"/>
    </source>
</evidence>
<accession>A0A1E7WCV0</accession>
<evidence type="ECO:0000256" key="2">
    <source>
        <dbReference type="SAM" id="Phobius"/>
    </source>
</evidence>
<dbReference type="AlphaFoldDB" id="A0A1E7WCV0"/>
<comment type="similarity">
    <text evidence="1">Belongs to the sodium:galactoside symporter (TC 2.A.2) family.</text>
</comment>
<name>A0A1E7WCV0_9BURK</name>
<dbReference type="RefSeq" id="WP_267875836.1">
    <property type="nucleotide sequence ID" value="NZ_LROM01000125.1"/>
</dbReference>
<feature type="transmembrane region" description="Helical" evidence="2">
    <location>
        <begin position="257"/>
        <end position="279"/>
    </location>
</feature>
<protein>
    <submittedName>
        <fullName evidence="3">Putative symporter YagG</fullName>
    </submittedName>
</protein>
<keyword evidence="2" id="KW-0472">Membrane</keyword>
<reference evidence="4" key="1">
    <citation type="journal article" date="2016" name="Front. Microbiol.">
        <title>Molecular Keys to the Janthinobacterium and Duganella spp. Interaction with the Plant Pathogen Fusarium graminearum.</title>
        <authorList>
            <person name="Haack F.S."/>
            <person name="Poehlein A."/>
            <person name="Kroger C."/>
            <person name="Voigt C.A."/>
            <person name="Piepenbring M."/>
            <person name="Bode H.B."/>
            <person name="Daniel R."/>
            <person name="Schafer W."/>
            <person name="Streit W.R."/>
        </authorList>
    </citation>
    <scope>NUCLEOTIDE SEQUENCE [LARGE SCALE GENOMIC DNA]</scope>
    <source>
        <strain evidence="4">T54</strain>
    </source>
</reference>
<feature type="transmembrane region" description="Helical" evidence="2">
    <location>
        <begin position="388"/>
        <end position="409"/>
    </location>
</feature>
<feature type="transmembrane region" description="Helical" evidence="2">
    <location>
        <begin position="78"/>
        <end position="99"/>
    </location>
</feature>
<feature type="transmembrane region" description="Helical" evidence="2">
    <location>
        <begin position="37"/>
        <end position="57"/>
    </location>
</feature>
<dbReference type="GO" id="GO:0005886">
    <property type="term" value="C:plasma membrane"/>
    <property type="evidence" value="ECO:0007669"/>
    <property type="project" value="TreeGrafter"/>
</dbReference>
<feature type="transmembrane region" description="Helical" evidence="2">
    <location>
        <begin position="315"/>
        <end position="339"/>
    </location>
</feature>
<dbReference type="PATRIC" id="fig|762836.4.peg.4491"/>
<dbReference type="EMBL" id="LROM01000125">
    <property type="protein sequence ID" value="OEZ95354.1"/>
    <property type="molecule type" value="Genomic_DNA"/>
</dbReference>
<dbReference type="SUPFAM" id="SSF103473">
    <property type="entry name" value="MFS general substrate transporter"/>
    <property type="match status" value="1"/>
</dbReference>
<dbReference type="Proteomes" id="UP000175989">
    <property type="component" value="Unassembled WGS sequence"/>
</dbReference>
<dbReference type="PANTHER" id="PTHR11328">
    <property type="entry name" value="MAJOR FACILITATOR SUPERFAMILY DOMAIN-CONTAINING PROTEIN"/>
    <property type="match status" value="1"/>
</dbReference>
<feature type="transmembrane region" description="Helical" evidence="2">
    <location>
        <begin position="149"/>
        <end position="167"/>
    </location>
</feature>
<dbReference type="InterPro" id="IPR039672">
    <property type="entry name" value="MFS_2"/>
</dbReference>
<sequence length="427" mass="44702">MSQHTSQWRYAAYGLAGLPLAMSALPVYVQVPAYYTSVHGMSLATLGWILFAARLVDTVQDPLLGHAIDRLHGGIARWMAPAALLLALSFAGLWLPPMAGVSSGWWLAAMLVLVYTAHSMVNIAYLAWGARIGGHDNKPAQLAAAGWREGAGLVGVMLASVIPAAILQGDPARAPADMLLFSALFGGLLLLAMLALLRAAPAWPQPVQAAADWRAALRRMAANQGFRRLLAPYFLNALSVSLPATLALFFINDRLQAGAMAGPFLACYFAAAACGLPLWTRLAARIGPAACWRLGMVLAVLGFAGASLLGPGDTWPYLAVCIAAGAALGADLAMPPVLLARLIDTGESTGIYYGTLTLLGKLALALSGLALPVLAWLGYRPGVAEHTLALALVYAGVPCLLKLLALYSLKSLSRLAPPLPSSSRSIP</sequence>
<feature type="transmembrane region" description="Helical" evidence="2">
    <location>
        <begin position="351"/>
        <end position="376"/>
    </location>
</feature>
<keyword evidence="4" id="KW-1185">Reference proteome</keyword>
<dbReference type="Gene3D" id="1.20.1250.20">
    <property type="entry name" value="MFS general substrate transporter like domains"/>
    <property type="match status" value="2"/>
</dbReference>
<dbReference type="InterPro" id="IPR036259">
    <property type="entry name" value="MFS_trans_sf"/>
</dbReference>
<proteinExistence type="inferred from homology"/>
<keyword evidence="2" id="KW-0812">Transmembrane</keyword>
<keyword evidence="2" id="KW-1133">Transmembrane helix</keyword>
<feature type="transmembrane region" description="Helical" evidence="2">
    <location>
        <begin position="12"/>
        <end position="31"/>
    </location>
</feature>
<comment type="caution">
    <text evidence="3">The sequence shown here is derived from an EMBL/GenBank/DDBJ whole genome shotgun (WGS) entry which is preliminary data.</text>
</comment>
<evidence type="ECO:0000313" key="4">
    <source>
        <dbReference type="Proteomes" id="UP000175989"/>
    </source>
</evidence>
<feature type="transmembrane region" description="Helical" evidence="2">
    <location>
        <begin position="179"/>
        <end position="197"/>
    </location>
</feature>
<feature type="transmembrane region" description="Helical" evidence="2">
    <location>
        <begin position="291"/>
        <end position="309"/>
    </location>
</feature>
<feature type="transmembrane region" description="Helical" evidence="2">
    <location>
        <begin position="229"/>
        <end position="251"/>
    </location>
</feature>